<dbReference type="Pfam" id="PF02861">
    <property type="entry name" value="Clp_N"/>
    <property type="match status" value="1"/>
</dbReference>
<organism evidence="2 3">
    <name type="scientific">Nocardia brasiliensis</name>
    <dbReference type="NCBI Taxonomy" id="37326"/>
    <lineage>
        <taxon>Bacteria</taxon>
        <taxon>Bacillati</taxon>
        <taxon>Actinomycetota</taxon>
        <taxon>Actinomycetes</taxon>
        <taxon>Mycobacteriales</taxon>
        <taxon>Nocardiaceae</taxon>
        <taxon>Nocardia</taxon>
    </lineage>
</organism>
<accession>A0A6G9XJB3</accession>
<dbReference type="SUPFAM" id="SSF81923">
    <property type="entry name" value="Double Clp-N motif"/>
    <property type="match status" value="1"/>
</dbReference>
<reference evidence="2 3" key="1">
    <citation type="journal article" date="2019" name="ACS Chem. Biol.">
        <title>Identification and Mobilization of a Cryptic Antibiotic Biosynthesis Gene Locus from a Human-Pathogenic Nocardia Isolate.</title>
        <authorList>
            <person name="Herisse M."/>
            <person name="Ishida K."/>
            <person name="Porter J.L."/>
            <person name="Howden B."/>
            <person name="Hertweck C."/>
            <person name="Stinear T.P."/>
            <person name="Pidot S.J."/>
        </authorList>
    </citation>
    <scope>NUCLEOTIDE SEQUENCE [LARGE SCALE GENOMIC DNA]</scope>
    <source>
        <strain evidence="2 3">AUSMDU00024985</strain>
    </source>
</reference>
<dbReference type="Gene3D" id="1.10.1780.10">
    <property type="entry name" value="Clp, N-terminal domain"/>
    <property type="match status" value="1"/>
</dbReference>
<sequence>MTTADGLRFTEDYHAVLASAAQLARDRADGYVSVEHLVLAVLSDPDAIPTFELQYRMGVDVEEFANRLVKFLDAPIPAPGNYRVRSLDGTTVEYPTDTTE</sequence>
<dbReference type="AlphaFoldDB" id="A0A6G9XJB3"/>
<dbReference type="InterPro" id="IPR036628">
    <property type="entry name" value="Clp_N_dom_sf"/>
</dbReference>
<name>A0A6G9XJB3_NOCBR</name>
<gene>
    <name evidence="2" type="ORF">F5X71_00480</name>
</gene>
<feature type="domain" description="Clp R" evidence="1">
    <location>
        <begin position="8"/>
        <end position="73"/>
    </location>
</feature>
<evidence type="ECO:0000313" key="2">
    <source>
        <dbReference type="EMBL" id="QIS01007.1"/>
    </source>
</evidence>
<protein>
    <recommendedName>
        <fullName evidence="1">Clp R domain-containing protein</fullName>
    </recommendedName>
</protein>
<dbReference type="Proteomes" id="UP000501705">
    <property type="component" value="Chromosome"/>
</dbReference>
<dbReference type="EMBL" id="CP046171">
    <property type="protein sequence ID" value="QIS01007.1"/>
    <property type="molecule type" value="Genomic_DNA"/>
</dbReference>
<proteinExistence type="predicted"/>
<evidence type="ECO:0000259" key="1">
    <source>
        <dbReference type="Pfam" id="PF02861"/>
    </source>
</evidence>
<dbReference type="RefSeq" id="WP_167460165.1">
    <property type="nucleotide sequence ID" value="NZ_CP046171.1"/>
</dbReference>
<evidence type="ECO:0000313" key="3">
    <source>
        <dbReference type="Proteomes" id="UP000501705"/>
    </source>
</evidence>
<dbReference type="InterPro" id="IPR004176">
    <property type="entry name" value="Clp_R_N"/>
</dbReference>